<sequence>MEYVENIREDVVKTLKSVGYEVVDADLFLLEQSIEKVKSYIKNKTNQNKVPEGLKYIWIDRSTGEFLNFKKSLNQLNLNGLNFGRMAKEISEGDTKVVYEDTKTTGDKFEVYMTYLMTRGEDELLRYRRIVW</sequence>
<accession>A0A8S5LEE5</accession>
<protein>
    <submittedName>
        <fullName evidence="1">Head to tail adaptor</fullName>
    </submittedName>
</protein>
<organism evidence="1">
    <name type="scientific">Siphoviridae sp. ctTic26</name>
    <dbReference type="NCBI Taxonomy" id="2823583"/>
    <lineage>
        <taxon>Viruses</taxon>
        <taxon>Duplodnaviria</taxon>
        <taxon>Heunggongvirae</taxon>
        <taxon>Uroviricota</taxon>
        <taxon>Caudoviricetes</taxon>
    </lineage>
</organism>
<reference evidence="1" key="1">
    <citation type="journal article" date="2021" name="Proc. Natl. Acad. Sci. U.S.A.">
        <title>A Catalog of Tens of Thousands of Viruses from Human Metagenomes Reveals Hidden Associations with Chronic Diseases.</title>
        <authorList>
            <person name="Tisza M.J."/>
            <person name="Buck C.B."/>
        </authorList>
    </citation>
    <scope>NUCLEOTIDE SEQUENCE</scope>
    <source>
        <strain evidence="1">CtTic26</strain>
    </source>
</reference>
<proteinExistence type="predicted"/>
<evidence type="ECO:0000313" key="1">
    <source>
        <dbReference type="EMBL" id="DAD68388.1"/>
    </source>
</evidence>
<name>A0A8S5LEE5_9CAUD</name>
<dbReference type="EMBL" id="BK014701">
    <property type="protein sequence ID" value="DAD68388.1"/>
    <property type="molecule type" value="Genomic_DNA"/>
</dbReference>